<gene>
    <name evidence="1" type="ORF">L1987_32107</name>
</gene>
<evidence type="ECO:0000313" key="2">
    <source>
        <dbReference type="Proteomes" id="UP001056120"/>
    </source>
</evidence>
<dbReference type="Proteomes" id="UP001056120">
    <property type="component" value="Linkage Group LG10"/>
</dbReference>
<reference evidence="2" key="1">
    <citation type="journal article" date="2022" name="Mol. Ecol. Resour.">
        <title>The genomes of chicory, endive, great burdock and yacon provide insights into Asteraceae palaeo-polyploidization history and plant inulin production.</title>
        <authorList>
            <person name="Fan W."/>
            <person name="Wang S."/>
            <person name="Wang H."/>
            <person name="Wang A."/>
            <person name="Jiang F."/>
            <person name="Liu H."/>
            <person name="Zhao H."/>
            <person name="Xu D."/>
            <person name="Zhang Y."/>
        </authorList>
    </citation>
    <scope>NUCLEOTIDE SEQUENCE [LARGE SCALE GENOMIC DNA]</scope>
    <source>
        <strain evidence="2">cv. Yunnan</strain>
    </source>
</reference>
<reference evidence="1 2" key="2">
    <citation type="journal article" date="2022" name="Mol. Ecol. Resour.">
        <title>The genomes of chicory, endive, great burdock and yacon provide insights into Asteraceae paleo-polyploidization history and plant inulin production.</title>
        <authorList>
            <person name="Fan W."/>
            <person name="Wang S."/>
            <person name="Wang H."/>
            <person name="Wang A."/>
            <person name="Jiang F."/>
            <person name="Liu H."/>
            <person name="Zhao H."/>
            <person name="Xu D."/>
            <person name="Zhang Y."/>
        </authorList>
    </citation>
    <scope>NUCLEOTIDE SEQUENCE [LARGE SCALE GENOMIC DNA]</scope>
    <source>
        <strain evidence="2">cv. Yunnan</strain>
        <tissue evidence="1">Leaves</tissue>
    </source>
</reference>
<dbReference type="EMBL" id="CM042027">
    <property type="protein sequence ID" value="KAI3803941.1"/>
    <property type="molecule type" value="Genomic_DNA"/>
</dbReference>
<organism evidence="1 2">
    <name type="scientific">Smallanthus sonchifolius</name>
    <dbReference type="NCBI Taxonomy" id="185202"/>
    <lineage>
        <taxon>Eukaryota</taxon>
        <taxon>Viridiplantae</taxon>
        <taxon>Streptophyta</taxon>
        <taxon>Embryophyta</taxon>
        <taxon>Tracheophyta</taxon>
        <taxon>Spermatophyta</taxon>
        <taxon>Magnoliopsida</taxon>
        <taxon>eudicotyledons</taxon>
        <taxon>Gunneridae</taxon>
        <taxon>Pentapetalae</taxon>
        <taxon>asterids</taxon>
        <taxon>campanulids</taxon>
        <taxon>Asterales</taxon>
        <taxon>Asteraceae</taxon>
        <taxon>Asteroideae</taxon>
        <taxon>Heliantheae alliance</taxon>
        <taxon>Millerieae</taxon>
        <taxon>Smallanthus</taxon>
    </lineage>
</organism>
<accession>A0ACB9I8X8</accession>
<sequence>MSCSDHPSPSTRTLSEASEDELIRLTLDLAAAARQNIGFLRDVADSHWLHHTHVLVEAVRRYDELWMPMISDLTAGSVKPPMILPPLDIEWVWFCHTLNPVAYRHYCDSRFSKVVGKPAIFNRENKDYALERCKEIWVSKYPSESFENEADSDDDDDVRNVNVVELDYLLGEISKQRCLVTKFSKPYMLELVYLIAARNRYKGFLFMMQRFGDSCMSFVPTSDVLLMWITHKSYPTAYAIDVKEMEDRMGKIIASGESVKEENLEEMKKLWERVFDQPYEKAGCPAIDDVKPLIHWEVTDTDVNVKYKPLLPRFLLEINMLVKRTPMLKTLKMDDSKEFLRFQFVRCHRDFKINSPISAIGSDSWRKVVDLYCEFGTKGMVVELRRKGGVCIKGSKLLESKTFMWNELLRAPSITLDGVVGQRFRVFVSITPPAQAPYLLKSVPDRVTDDSGAMVSEVILKMNQYRPQEGRWLSRTVLDHAGRECFVIRMRMAGGVWRRGSNKPTVIKRDDRCIEIREGSWSYFAGSIGKAPEKVIATAIPNTPSGDRRASWTFSTGHELSISPDMINFDLKTSTNDSPVRLLTGRHLQYRTEEHKDDEEGFMTIVRFSEANPSGRATGLINWKLSAVEFLPEEDAAFVLLLITTILRSVTEMRKEDVGGLLIRRRLKEAKHGDRDWGSVVVVDGLLESVFIRPWYWNAKAVMARDGEDYVRKSYSVEECGDELYKQALFG</sequence>
<keyword evidence="2" id="KW-1185">Reference proteome</keyword>
<comment type="caution">
    <text evidence="1">The sequence shown here is derived from an EMBL/GenBank/DDBJ whole genome shotgun (WGS) entry which is preliminary data.</text>
</comment>
<name>A0ACB9I8X8_9ASTR</name>
<protein>
    <submittedName>
        <fullName evidence="1">Uncharacterized protein</fullName>
    </submittedName>
</protein>
<proteinExistence type="predicted"/>
<evidence type="ECO:0000313" key="1">
    <source>
        <dbReference type="EMBL" id="KAI3803941.1"/>
    </source>
</evidence>